<proteinExistence type="predicted"/>
<dbReference type="RefSeq" id="WP_213378479.1">
    <property type="nucleotide sequence ID" value="NZ_AP024563.1"/>
</dbReference>
<feature type="compositionally biased region" description="Gly residues" evidence="1">
    <location>
        <begin position="106"/>
        <end position="118"/>
    </location>
</feature>
<accession>A0ABM7QNV1</accession>
<name>A0ABM7QNV1_9GAMM</name>
<organism evidence="2 3">
    <name type="scientific">Allochromatium tepidum</name>
    <dbReference type="NCBI Taxonomy" id="553982"/>
    <lineage>
        <taxon>Bacteria</taxon>
        <taxon>Pseudomonadati</taxon>
        <taxon>Pseudomonadota</taxon>
        <taxon>Gammaproteobacteria</taxon>
        <taxon>Chromatiales</taxon>
        <taxon>Chromatiaceae</taxon>
        <taxon>Allochromatium</taxon>
    </lineage>
</organism>
<keyword evidence="3" id="KW-1185">Reference proteome</keyword>
<protein>
    <submittedName>
        <fullName evidence="2">Uncharacterized protein</fullName>
    </submittedName>
</protein>
<feature type="compositionally biased region" description="Basic and acidic residues" evidence="1">
    <location>
        <begin position="1"/>
        <end position="10"/>
    </location>
</feature>
<evidence type="ECO:0000256" key="1">
    <source>
        <dbReference type="SAM" id="MobiDB-lite"/>
    </source>
</evidence>
<evidence type="ECO:0000313" key="3">
    <source>
        <dbReference type="Proteomes" id="UP000680679"/>
    </source>
</evidence>
<dbReference type="Proteomes" id="UP000680679">
    <property type="component" value="Chromosome"/>
</dbReference>
<reference evidence="2 3" key="1">
    <citation type="submission" date="2021-04" db="EMBL/GenBank/DDBJ databases">
        <title>Complete genome sequencing of Allochromatium tepidum strain NZ.</title>
        <authorList>
            <person name="Tsukatani Y."/>
            <person name="Mori H."/>
        </authorList>
    </citation>
    <scope>NUCLEOTIDE SEQUENCE [LARGE SCALE GENOMIC DNA]</scope>
    <source>
        <strain evidence="2 3">NZ</strain>
    </source>
</reference>
<sequence length="188" mass="18993">MSEHHQEAKNTPDSGSGSDHWSQGQAGGAEPDARRSEASAPYHQAPVGGPGPGPGYHSAPPYPYPYPYPPHGYYPPPNAAPYWSGAMPPPGYGYVEPTPGPSGNAGQPGMGHAGAGHGHGARVSDLVNEVAGGGSGLSSLTRMLDLDDIDFWKGALVGAAAVLLLTNGSVQSALFGAGAKTDKTDAAP</sequence>
<dbReference type="EMBL" id="AP024563">
    <property type="protein sequence ID" value="BCU07363.1"/>
    <property type="molecule type" value="Genomic_DNA"/>
</dbReference>
<feature type="compositionally biased region" description="Polar residues" evidence="1">
    <location>
        <begin position="11"/>
        <end position="24"/>
    </location>
</feature>
<gene>
    <name evidence="2" type="ORF">Atep_20400</name>
</gene>
<evidence type="ECO:0000313" key="2">
    <source>
        <dbReference type="EMBL" id="BCU07363.1"/>
    </source>
</evidence>
<feature type="region of interest" description="Disordered" evidence="1">
    <location>
        <begin position="97"/>
        <end position="119"/>
    </location>
</feature>
<feature type="region of interest" description="Disordered" evidence="1">
    <location>
        <begin position="1"/>
        <end position="54"/>
    </location>
</feature>